<evidence type="ECO:0000259" key="9">
    <source>
        <dbReference type="Pfam" id="PF04158"/>
    </source>
</evidence>
<comment type="subcellular location">
    <subcellularLocation>
        <location evidence="1">Nucleus</location>
        <location evidence="1">Nucleolus</location>
    </subcellularLocation>
</comment>
<evidence type="ECO:0000256" key="8">
    <source>
        <dbReference type="SAM" id="MobiDB-lite"/>
    </source>
</evidence>
<dbReference type="OrthoDB" id="10249065at2759"/>
<keyword evidence="4" id="KW-0677">Repeat</keyword>
<keyword evidence="5" id="KW-0539">Nucleus</keyword>
<dbReference type="GO" id="GO:0000462">
    <property type="term" value="P:maturation of SSU-rRNA from tricistronic rRNA transcript (SSU-rRNA, 5.8S rRNA, LSU-rRNA)"/>
    <property type="evidence" value="ECO:0007669"/>
    <property type="project" value="EnsemblFungi"/>
</dbReference>
<sequence>MMPGTSCIFRGPCTTSVCAKNLVSLSLINMKVKTISRLESDYTRERSNDIFKVQRNRDPTLHPFERAREYTRALNAVKLERLFAKPFVRALEGHQDGVYCLARHPSRITTLVSGSADGEVRVWNNATGNVAWLLRPAHKGFVRGIAFAPTETNVFFTCGDDKVVRMWNGAAAGELGEERDQAAPSSSSSPFVLDTPTTTAPTASQTFQPSAAPLTSIDHHSTRPLFATTSSAVELWEHSRLKPIRRFEWGCESLSAVKFNGTHGDVLAACGSDRTVTVYDVRQEKAVQKVVLAMRSNAISWNPQEPFNFAVANEDHNAYLFDMRNLAQSRLIYKDHVSAVIDIDFSPTGAELATASWDRTLRIFSANTGHSRDVYHTQRMQRVTAVRWSLDARWVFSGSDEGNVRVWRGDAGSRAATQTPRQQTASSYRATLASRFSHLPEIRRIANHRRVPKAVTVAKRTKEDMEESQKRKLKNFEKHSKPGTVQWKAERKKSIVEVEQ</sequence>
<evidence type="ECO:0000256" key="4">
    <source>
        <dbReference type="ARBA" id="ARBA00022737"/>
    </source>
</evidence>
<feature type="repeat" description="WD" evidence="7">
    <location>
        <begin position="91"/>
        <end position="124"/>
    </location>
</feature>
<feature type="repeat" description="WD" evidence="7">
    <location>
        <begin position="333"/>
        <end position="374"/>
    </location>
</feature>
<proteinExistence type="inferred from homology"/>
<reference evidence="10 11" key="1">
    <citation type="journal article" date="2015" name="Genome Biol. Evol.">
        <title>Phylogenomic analyses indicate that early fungi evolved digesting cell walls of algal ancestors of land plants.</title>
        <authorList>
            <person name="Chang Y."/>
            <person name="Wang S."/>
            <person name="Sekimoto S."/>
            <person name="Aerts A.L."/>
            <person name="Choi C."/>
            <person name="Clum A."/>
            <person name="LaButti K.M."/>
            <person name="Lindquist E.A."/>
            <person name="Yee Ngan C."/>
            <person name="Ohm R.A."/>
            <person name="Salamov A.A."/>
            <person name="Grigoriev I.V."/>
            <person name="Spatafora J.W."/>
            <person name="Berbee M.L."/>
        </authorList>
    </citation>
    <scope>NUCLEOTIDE SEQUENCE [LARGE SCALE GENOMIC DNA]</scope>
    <source>
        <strain evidence="10 11">JEL478</strain>
    </source>
</reference>
<feature type="region of interest" description="Disordered" evidence="8">
    <location>
        <begin position="458"/>
        <end position="500"/>
    </location>
</feature>
<feature type="repeat" description="WD" evidence="7">
    <location>
        <begin position="376"/>
        <end position="417"/>
    </location>
</feature>
<dbReference type="SUPFAM" id="SSF50978">
    <property type="entry name" value="WD40 repeat-like"/>
    <property type="match status" value="1"/>
</dbReference>
<dbReference type="PANTHER" id="PTHR22851:SF0">
    <property type="entry name" value="DDB1- AND CUL4-ASSOCIATED FACTOR 13"/>
    <property type="match status" value="1"/>
</dbReference>
<accession>A0A139AA92</accession>
<dbReference type="Pfam" id="PF04158">
    <property type="entry name" value="Sof1"/>
    <property type="match status" value="1"/>
</dbReference>
<keyword evidence="6" id="KW-0687">Ribonucleoprotein</keyword>
<comment type="similarity">
    <text evidence="2">Belongs to the WD repeat DCAF13/WDSOF1 family.</text>
</comment>
<organism evidence="10 11">
    <name type="scientific">Gonapodya prolifera (strain JEL478)</name>
    <name type="common">Monoblepharis prolifera</name>
    <dbReference type="NCBI Taxonomy" id="1344416"/>
    <lineage>
        <taxon>Eukaryota</taxon>
        <taxon>Fungi</taxon>
        <taxon>Fungi incertae sedis</taxon>
        <taxon>Chytridiomycota</taxon>
        <taxon>Chytridiomycota incertae sedis</taxon>
        <taxon>Monoblepharidomycetes</taxon>
        <taxon>Monoblepharidales</taxon>
        <taxon>Gonapodyaceae</taxon>
        <taxon>Gonapodya</taxon>
    </lineage>
</organism>
<dbReference type="PROSITE" id="PS50082">
    <property type="entry name" value="WD_REPEATS_2"/>
    <property type="match status" value="4"/>
</dbReference>
<dbReference type="InterPro" id="IPR001680">
    <property type="entry name" value="WD40_rpt"/>
</dbReference>
<dbReference type="SMART" id="SM00320">
    <property type="entry name" value="WD40"/>
    <property type="match status" value="7"/>
</dbReference>
<dbReference type="OMA" id="EDHNAYI"/>
<feature type="region of interest" description="Disordered" evidence="8">
    <location>
        <begin position="176"/>
        <end position="216"/>
    </location>
</feature>
<dbReference type="PANTHER" id="PTHR22851">
    <property type="entry name" value="U3 SMALL NUCLEOLAR RNA U3 SNORNA ASSOCIATED PROTEIN"/>
    <property type="match status" value="1"/>
</dbReference>
<evidence type="ECO:0000313" key="10">
    <source>
        <dbReference type="EMBL" id="KXS13772.1"/>
    </source>
</evidence>
<dbReference type="GO" id="GO:0032040">
    <property type="term" value="C:small-subunit processome"/>
    <property type="evidence" value="ECO:0007669"/>
    <property type="project" value="EnsemblFungi"/>
</dbReference>
<dbReference type="InterPro" id="IPR036322">
    <property type="entry name" value="WD40_repeat_dom_sf"/>
</dbReference>
<dbReference type="PROSITE" id="PS50294">
    <property type="entry name" value="WD_REPEATS_REGION"/>
    <property type="match status" value="2"/>
</dbReference>
<keyword evidence="3 7" id="KW-0853">WD repeat</keyword>
<dbReference type="AlphaFoldDB" id="A0A139AA92"/>
<dbReference type="EMBL" id="KQ965775">
    <property type="protein sequence ID" value="KXS13772.1"/>
    <property type="molecule type" value="Genomic_DNA"/>
</dbReference>
<dbReference type="InterPro" id="IPR007287">
    <property type="entry name" value="Sof1"/>
</dbReference>
<evidence type="ECO:0000256" key="1">
    <source>
        <dbReference type="ARBA" id="ARBA00004604"/>
    </source>
</evidence>
<dbReference type="Gene3D" id="2.130.10.10">
    <property type="entry name" value="YVTN repeat-like/Quinoprotein amine dehydrogenase"/>
    <property type="match status" value="3"/>
</dbReference>
<protein>
    <submittedName>
        <fullName evidence="10">WD40 repeat-like protein</fullName>
    </submittedName>
</protein>
<evidence type="ECO:0000256" key="3">
    <source>
        <dbReference type="ARBA" id="ARBA00022574"/>
    </source>
</evidence>
<name>A0A139AA92_GONPJ</name>
<dbReference type="Proteomes" id="UP000070544">
    <property type="component" value="Unassembled WGS sequence"/>
</dbReference>
<dbReference type="STRING" id="1344416.A0A139AA92"/>
<feature type="compositionally biased region" description="Basic and acidic residues" evidence="8">
    <location>
        <begin position="460"/>
        <end position="480"/>
    </location>
</feature>
<dbReference type="InterPro" id="IPR051733">
    <property type="entry name" value="WD_repeat_DCAF13/WDSOF1"/>
</dbReference>
<feature type="domain" description="Sof1-like protein" evidence="9">
    <location>
        <begin position="411"/>
        <end position="495"/>
    </location>
</feature>
<keyword evidence="11" id="KW-1185">Reference proteome</keyword>
<evidence type="ECO:0000256" key="2">
    <source>
        <dbReference type="ARBA" id="ARBA00005649"/>
    </source>
</evidence>
<dbReference type="InterPro" id="IPR015943">
    <property type="entry name" value="WD40/YVTN_repeat-like_dom_sf"/>
</dbReference>
<feature type="repeat" description="WD" evidence="7">
    <location>
        <begin position="135"/>
        <end position="168"/>
    </location>
</feature>
<feature type="compositionally biased region" description="Basic and acidic residues" evidence="8">
    <location>
        <begin position="488"/>
        <end position="500"/>
    </location>
</feature>
<evidence type="ECO:0000256" key="5">
    <source>
        <dbReference type="ARBA" id="ARBA00023242"/>
    </source>
</evidence>
<evidence type="ECO:0000256" key="6">
    <source>
        <dbReference type="ARBA" id="ARBA00023274"/>
    </source>
</evidence>
<gene>
    <name evidence="10" type="ORF">M427DRAFT_363510</name>
</gene>
<evidence type="ECO:0000313" key="11">
    <source>
        <dbReference type="Proteomes" id="UP000070544"/>
    </source>
</evidence>
<evidence type="ECO:0000256" key="7">
    <source>
        <dbReference type="PROSITE-ProRule" id="PRU00221"/>
    </source>
</evidence>
<dbReference type="Pfam" id="PF00400">
    <property type="entry name" value="WD40"/>
    <property type="match status" value="4"/>
</dbReference>